<name>A0AA86R3J0_9EUKA</name>
<protein>
    <submittedName>
        <fullName evidence="4">Hypothetical_protein</fullName>
    </submittedName>
</protein>
<evidence type="ECO:0000313" key="3">
    <source>
        <dbReference type="EMBL" id="CAI9961505.1"/>
    </source>
</evidence>
<evidence type="ECO:0000256" key="1">
    <source>
        <dbReference type="SAM" id="Coils"/>
    </source>
</evidence>
<gene>
    <name evidence="3" type="ORF">HINF_LOCUS49150</name>
    <name evidence="4" type="ORF">HINF_LOCUS55318</name>
</gene>
<reference evidence="4 5" key="2">
    <citation type="submission" date="2024-07" db="EMBL/GenBank/DDBJ databases">
        <authorList>
            <person name="Akdeniz Z."/>
        </authorList>
    </citation>
    <scope>NUCLEOTIDE SEQUENCE [LARGE SCALE GENOMIC DNA]</scope>
</reference>
<accession>A0AA86R3J0</accession>
<reference evidence="3" key="1">
    <citation type="submission" date="2023-06" db="EMBL/GenBank/DDBJ databases">
        <authorList>
            <person name="Kurt Z."/>
        </authorList>
    </citation>
    <scope>NUCLEOTIDE SEQUENCE</scope>
</reference>
<comment type="caution">
    <text evidence="3">The sequence shown here is derived from an EMBL/GenBank/DDBJ whole genome shotgun (WGS) entry which is preliminary data.</text>
</comment>
<feature type="coiled-coil region" evidence="1">
    <location>
        <begin position="146"/>
        <end position="268"/>
    </location>
</feature>
<dbReference type="EMBL" id="CATOUU010000941">
    <property type="protein sequence ID" value="CAI9961505.1"/>
    <property type="molecule type" value="Genomic_DNA"/>
</dbReference>
<dbReference type="AlphaFoldDB" id="A0AA86R3J0"/>
<feature type="region of interest" description="Disordered" evidence="2">
    <location>
        <begin position="350"/>
        <end position="371"/>
    </location>
</feature>
<organism evidence="3">
    <name type="scientific">Hexamita inflata</name>
    <dbReference type="NCBI Taxonomy" id="28002"/>
    <lineage>
        <taxon>Eukaryota</taxon>
        <taxon>Metamonada</taxon>
        <taxon>Diplomonadida</taxon>
        <taxon>Hexamitidae</taxon>
        <taxon>Hexamitinae</taxon>
        <taxon>Hexamita</taxon>
    </lineage>
</organism>
<keyword evidence="5" id="KW-1185">Reference proteome</keyword>
<dbReference type="Proteomes" id="UP001642409">
    <property type="component" value="Unassembled WGS sequence"/>
</dbReference>
<keyword evidence="1" id="KW-0175">Coiled coil</keyword>
<sequence length="371" mass="43535">MLQHIQNQNQQFALKEKSIVDSITSYKCQTQQIQSFKQLDDVSIQCSSQIIVLTETGTQTELQQYELQLQQNLLTQQSEDFAVKYQKQQQKYEELLQESAASEFKYAALLLELNNVYQYLNQFQDPDASQPSSWSTKVMFKENLHLKELQQQNVEYQKSVQQQLQIKDDHISQLKQQIAEIQKDSLSNLENYQKTVEAHQKLQATHESAVTQNTALQNEIKSVKTELVKFQSQSSDHNKPQNDSQNQFNQLQNEMSQLQLKYTQQHTQQKKESEMLVKRIMQVKEYNLQLQTQVNQLENGKKPKNNSFAQPDNSIDIEELTQQLNICKQQIDEFENELSQTKDELKKQLNIQKEQQQTNQKLSTEIKNQIK</sequence>
<dbReference type="EMBL" id="CAXDID020000292">
    <property type="protein sequence ID" value="CAL6071801.1"/>
    <property type="molecule type" value="Genomic_DNA"/>
</dbReference>
<evidence type="ECO:0000313" key="5">
    <source>
        <dbReference type="Proteomes" id="UP001642409"/>
    </source>
</evidence>
<evidence type="ECO:0000313" key="4">
    <source>
        <dbReference type="EMBL" id="CAL6071801.1"/>
    </source>
</evidence>
<proteinExistence type="predicted"/>
<evidence type="ECO:0000256" key="2">
    <source>
        <dbReference type="SAM" id="MobiDB-lite"/>
    </source>
</evidence>